<dbReference type="InterPro" id="IPR029060">
    <property type="entry name" value="PIN-like_dom_sf"/>
</dbReference>
<dbReference type="EMBL" id="QVQT01000003">
    <property type="protein sequence ID" value="RFU17046.1"/>
    <property type="molecule type" value="Genomic_DNA"/>
</dbReference>
<dbReference type="PANTHER" id="PTHR39664:SF2">
    <property type="entry name" value="NUCLEIC ACID-BINDING PROTEIN, CONTAINING PIN DOMAIN-RELATED"/>
    <property type="match status" value="1"/>
</dbReference>
<evidence type="ECO:0000313" key="3">
    <source>
        <dbReference type="Proteomes" id="UP000264702"/>
    </source>
</evidence>
<dbReference type="InterPro" id="IPR002716">
    <property type="entry name" value="PIN_dom"/>
</dbReference>
<comment type="caution">
    <text evidence="2">The sequence shown here is derived from an EMBL/GenBank/DDBJ whole genome shotgun (WGS) entry which is preliminary data.</text>
</comment>
<name>A0A372IQ55_9BACT</name>
<organism evidence="2 3">
    <name type="scientific">Paracidobacterium acidisoli</name>
    <dbReference type="NCBI Taxonomy" id="2303751"/>
    <lineage>
        <taxon>Bacteria</taxon>
        <taxon>Pseudomonadati</taxon>
        <taxon>Acidobacteriota</taxon>
        <taxon>Terriglobia</taxon>
        <taxon>Terriglobales</taxon>
        <taxon>Acidobacteriaceae</taxon>
        <taxon>Paracidobacterium</taxon>
    </lineage>
</organism>
<dbReference type="AlphaFoldDB" id="A0A372IQ55"/>
<dbReference type="SUPFAM" id="SSF88723">
    <property type="entry name" value="PIN domain-like"/>
    <property type="match status" value="1"/>
</dbReference>
<dbReference type="Gene3D" id="3.40.50.1010">
    <property type="entry name" value="5'-nuclease"/>
    <property type="match status" value="1"/>
</dbReference>
<dbReference type="PANTHER" id="PTHR39664">
    <property type="match status" value="1"/>
</dbReference>
<keyword evidence="3" id="KW-1185">Reference proteome</keyword>
<dbReference type="Proteomes" id="UP000264702">
    <property type="component" value="Unassembled WGS sequence"/>
</dbReference>
<accession>A0A372IQ55</accession>
<dbReference type="OrthoDB" id="32974at2"/>
<feature type="domain" description="PIN" evidence="1">
    <location>
        <begin position="4"/>
        <end position="125"/>
    </location>
</feature>
<protein>
    <submittedName>
        <fullName evidence="2">PIN domain-containing protein</fullName>
    </submittedName>
</protein>
<proteinExistence type="predicted"/>
<dbReference type="CDD" id="cd18683">
    <property type="entry name" value="PIN_VapC-like"/>
    <property type="match status" value="1"/>
</dbReference>
<gene>
    <name evidence="2" type="ORF">D0Y96_10095</name>
</gene>
<dbReference type="RefSeq" id="WP_117299280.1">
    <property type="nucleotide sequence ID" value="NZ_QVQT02000003.1"/>
</dbReference>
<sequence>MIGIDTNVLVRYLQQDDPSQNGKANALIGSLSSDQRGYVSLITLAEVVWVLNRKFKLERRALVQIVDSLLRVQELVIEQADVVRKALYLYEDSKAGFSDCLVSQLGRAAGCDYTVTFDQSTAKTAGMKLL</sequence>
<evidence type="ECO:0000259" key="1">
    <source>
        <dbReference type="Pfam" id="PF01850"/>
    </source>
</evidence>
<dbReference type="Pfam" id="PF01850">
    <property type="entry name" value="PIN"/>
    <property type="match status" value="1"/>
</dbReference>
<evidence type="ECO:0000313" key="2">
    <source>
        <dbReference type="EMBL" id="RFU17046.1"/>
    </source>
</evidence>
<reference evidence="2 3" key="1">
    <citation type="submission" date="2018-08" db="EMBL/GenBank/DDBJ databases">
        <title>Acidipila sp. 4G-K13, an acidobacterium isolated from forest soil.</title>
        <authorList>
            <person name="Gao Z.-H."/>
            <person name="Qiu L.-H."/>
        </authorList>
    </citation>
    <scope>NUCLEOTIDE SEQUENCE [LARGE SCALE GENOMIC DNA]</scope>
    <source>
        <strain evidence="2 3">4G-K13</strain>
    </source>
</reference>